<dbReference type="Proteomes" id="UP000827986">
    <property type="component" value="Unassembled WGS sequence"/>
</dbReference>
<comment type="caution">
    <text evidence="2">The sequence shown here is derived from an EMBL/GenBank/DDBJ whole genome shotgun (WGS) entry which is preliminary data.</text>
</comment>
<accession>A0A9D4B6Y4</accession>
<protein>
    <submittedName>
        <fullName evidence="2">Uncharacterized protein</fullName>
    </submittedName>
</protein>
<feature type="transmembrane region" description="Helical" evidence="1">
    <location>
        <begin position="79"/>
        <end position="98"/>
    </location>
</feature>
<name>A0A9D4B6Y4_9SAUR</name>
<evidence type="ECO:0000313" key="3">
    <source>
        <dbReference type="Proteomes" id="UP000827986"/>
    </source>
</evidence>
<keyword evidence="1" id="KW-0472">Membrane</keyword>
<reference evidence="2" key="1">
    <citation type="submission" date="2021-09" db="EMBL/GenBank/DDBJ databases">
        <title>The genome of Mauremys mutica provides insights into the evolution of semi-aquatic lifestyle.</title>
        <authorList>
            <person name="Gong S."/>
            <person name="Gao Y."/>
        </authorList>
    </citation>
    <scope>NUCLEOTIDE SEQUENCE</scope>
    <source>
        <strain evidence="2">MM-2020</strain>
        <tissue evidence="2">Muscle</tissue>
    </source>
</reference>
<sequence>MDSEASQEQDSYVLLRGSVSSLPSALGSQFHKWVQTEQQSVTAALHCCLHPCKVPGGGAVTFQLILHRCRTKRRRRGRAEFLGCNLLILPVYRAVLWADMALSPPAQSFLAPTPDILL</sequence>
<dbReference type="AlphaFoldDB" id="A0A9D4B6Y4"/>
<proteinExistence type="predicted"/>
<keyword evidence="3" id="KW-1185">Reference proteome</keyword>
<evidence type="ECO:0000256" key="1">
    <source>
        <dbReference type="SAM" id="Phobius"/>
    </source>
</evidence>
<keyword evidence="1" id="KW-0812">Transmembrane</keyword>
<evidence type="ECO:0000313" key="2">
    <source>
        <dbReference type="EMBL" id="KAH1182489.1"/>
    </source>
</evidence>
<gene>
    <name evidence="2" type="ORF">KIL84_010243</name>
</gene>
<keyword evidence="1" id="KW-1133">Transmembrane helix</keyword>
<organism evidence="2 3">
    <name type="scientific">Mauremys mutica</name>
    <name type="common">yellowpond turtle</name>
    <dbReference type="NCBI Taxonomy" id="74926"/>
    <lineage>
        <taxon>Eukaryota</taxon>
        <taxon>Metazoa</taxon>
        <taxon>Chordata</taxon>
        <taxon>Craniata</taxon>
        <taxon>Vertebrata</taxon>
        <taxon>Euteleostomi</taxon>
        <taxon>Archelosauria</taxon>
        <taxon>Testudinata</taxon>
        <taxon>Testudines</taxon>
        <taxon>Cryptodira</taxon>
        <taxon>Durocryptodira</taxon>
        <taxon>Testudinoidea</taxon>
        <taxon>Geoemydidae</taxon>
        <taxon>Geoemydinae</taxon>
        <taxon>Mauremys</taxon>
    </lineage>
</organism>
<dbReference type="EMBL" id="JAHDVG010000467">
    <property type="protein sequence ID" value="KAH1182489.1"/>
    <property type="molecule type" value="Genomic_DNA"/>
</dbReference>